<dbReference type="RefSeq" id="WP_007306720.1">
    <property type="nucleotide sequence ID" value="NZ_AADV02000063.1"/>
</dbReference>
<evidence type="ECO:0000313" key="16">
    <source>
        <dbReference type="Proteomes" id="UP000003922"/>
    </source>
</evidence>
<keyword evidence="3" id="KW-0515">Mutator protein</keyword>
<keyword evidence="4" id="KW-0235">DNA replication</keyword>
<dbReference type="InterPro" id="IPR020476">
    <property type="entry name" value="Nudix_hydrolase"/>
</dbReference>
<evidence type="ECO:0000256" key="8">
    <source>
        <dbReference type="ARBA" id="ARBA00022842"/>
    </source>
</evidence>
<name>Q4C087_CROWT</name>
<comment type="similarity">
    <text evidence="2">Belongs to the Nudix hydrolase family.</text>
</comment>
<dbReference type="EC" id="3.6.1.55" evidence="11"/>
<feature type="binding site" evidence="12">
    <location>
        <begin position="41"/>
        <end position="44"/>
    </location>
    <ligand>
        <name>8-oxo-dGTP</name>
        <dbReference type="ChEBI" id="CHEBI:77896"/>
    </ligand>
</feature>
<keyword evidence="6" id="KW-0227">DNA damage</keyword>
<reference evidence="15" key="3">
    <citation type="submission" date="2016-12" db="EMBL/GenBank/DDBJ databases">
        <title>Annotation of the draft genome assembly of Crocosphaera watsonii WH 8501.</title>
        <authorList>
            <consortium name="US DOE Joint Genome Institute (JGI-ORNL)"/>
            <person name="Larimer F."/>
            <person name="Land M."/>
        </authorList>
    </citation>
    <scope>NUCLEOTIDE SEQUENCE</scope>
    <source>
        <strain evidence="15">WH 8501</strain>
    </source>
</reference>
<dbReference type="Proteomes" id="UP000003922">
    <property type="component" value="Unassembled WGS sequence"/>
</dbReference>
<feature type="binding site" evidence="12">
    <location>
        <position position="126"/>
    </location>
    <ligand>
        <name>8-oxo-dGTP</name>
        <dbReference type="ChEBI" id="CHEBI:77896"/>
    </ligand>
</feature>
<dbReference type="FunFam" id="3.90.79.10:FF:000014">
    <property type="entry name" value="8-oxo-dGTP diphosphatase MutT"/>
    <property type="match status" value="1"/>
</dbReference>
<dbReference type="PANTHER" id="PTHR47707:SF1">
    <property type="entry name" value="NUDIX HYDROLASE FAMILY PROTEIN"/>
    <property type="match status" value="1"/>
</dbReference>
<dbReference type="CDD" id="cd03425">
    <property type="entry name" value="NUDIX_MutT_NudA_like"/>
    <property type="match status" value="1"/>
</dbReference>
<keyword evidence="9" id="KW-0234">DNA repair</keyword>
<dbReference type="PRINTS" id="PR00502">
    <property type="entry name" value="NUDIXFAMILY"/>
</dbReference>
<dbReference type="InterPro" id="IPR000086">
    <property type="entry name" value="NUDIX_hydrolase_dom"/>
</dbReference>
<comment type="caution">
    <text evidence="15">The sequence shown here is derived from an EMBL/GenBank/DDBJ whole genome shotgun (WGS) entry which is preliminary data.</text>
</comment>
<evidence type="ECO:0000256" key="5">
    <source>
        <dbReference type="ARBA" id="ARBA00022723"/>
    </source>
</evidence>
<reference evidence="15" key="1">
    <citation type="submission" date="2004-02" db="EMBL/GenBank/DDBJ databases">
        <authorList>
            <consortium name="DOE Joint Genome Institute"/>
        </authorList>
    </citation>
    <scope>NUCLEOTIDE SEQUENCE [LARGE SCALE GENOMIC DNA]</scope>
    <source>
        <strain evidence="15">WH 8501</strain>
    </source>
</reference>
<dbReference type="GO" id="GO:0044716">
    <property type="term" value="F:8-oxo-GDP phosphatase activity"/>
    <property type="evidence" value="ECO:0007669"/>
    <property type="project" value="TreeGrafter"/>
</dbReference>
<evidence type="ECO:0000256" key="3">
    <source>
        <dbReference type="ARBA" id="ARBA00022457"/>
    </source>
</evidence>
<feature type="domain" description="Nudix hydrolase" evidence="14">
    <location>
        <begin position="8"/>
        <end position="136"/>
    </location>
</feature>
<keyword evidence="7" id="KW-0378">Hydrolase</keyword>
<evidence type="ECO:0000256" key="2">
    <source>
        <dbReference type="ARBA" id="ARBA00005582"/>
    </source>
</evidence>
<keyword evidence="16" id="KW-1185">Reference proteome</keyword>
<dbReference type="Pfam" id="PF14815">
    <property type="entry name" value="NUDIX_4"/>
    <property type="match status" value="1"/>
</dbReference>
<dbReference type="GO" id="GO:0006260">
    <property type="term" value="P:DNA replication"/>
    <property type="evidence" value="ECO:0007669"/>
    <property type="project" value="UniProtKB-KW"/>
</dbReference>
<evidence type="ECO:0000259" key="14">
    <source>
        <dbReference type="PROSITE" id="PS51462"/>
    </source>
</evidence>
<evidence type="ECO:0000256" key="13">
    <source>
        <dbReference type="PIRSR" id="PIRSR603561-2"/>
    </source>
</evidence>
<dbReference type="AlphaFoldDB" id="Q4C087"/>
<dbReference type="GO" id="GO:0006281">
    <property type="term" value="P:DNA repair"/>
    <property type="evidence" value="ECO:0007669"/>
    <property type="project" value="UniProtKB-KW"/>
</dbReference>
<keyword evidence="5 13" id="KW-0479">Metal-binding</keyword>
<evidence type="ECO:0000256" key="7">
    <source>
        <dbReference type="ARBA" id="ARBA00022801"/>
    </source>
</evidence>
<dbReference type="GO" id="GO:0035539">
    <property type="term" value="F:8-oxo-7,8-dihydrodeoxyguanosine triphosphate pyrophosphatase activity"/>
    <property type="evidence" value="ECO:0007669"/>
    <property type="project" value="UniProtKB-EC"/>
</dbReference>
<dbReference type="Gene3D" id="3.90.79.10">
    <property type="entry name" value="Nucleoside Triphosphate Pyrophosphohydrolase"/>
    <property type="match status" value="1"/>
</dbReference>
<dbReference type="InterPro" id="IPR020084">
    <property type="entry name" value="NUDIX_hydrolase_CS"/>
</dbReference>
<dbReference type="PROSITE" id="PS00893">
    <property type="entry name" value="NUDIX_BOX"/>
    <property type="match status" value="1"/>
</dbReference>
<evidence type="ECO:0000256" key="6">
    <source>
        <dbReference type="ARBA" id="ARBA00022763"/>
    </source>
</evidence>
<sequence>MTETTKPLSHKKIGVAVIYNDAGLILIDRRPDKGLLGGLWEFPGGKIEPGETVEECIKREIKEEIDIEIEVGENLINLDHTYSDFKVTLYVHICRYLRGEPKPIECQEIRWVSLEEIEQFTFPEANTKIIEMLKSR</sequence>
<comment type="catalytic activity">
    <reaction evidence="10">
        <text>8-oxo-dGTP + H2O = 8-oxo-dGMP + diphosphate + H(+)</text>
        <dbReference type="Rhea" id="RHEA:31575"/>
        <dbReference type="ChEBI" id="CHEBI:15377"/>
        <dbReference type="ChEBI" id="CHEBI:15378"/>
        <dbReference type="ChEBI" id="CHEBI:33019"/>
        <dbReference type="ChEBI" id="CHEBI:63224"/>
        <dbReference type="ChEBI" id="CHEBI:77896"/>
        <dbReference type="EC" id="3.6.1.55"/>
    </reaction>
</comment>
<dbReference type="InterPro" id="IPR029119">
    <property type="entry name" value="MutY_C"/>
</dbReference>
<dbReference type="GO" id="GO:0044715">
    <property type="term" value="F:8-oxo-dGDP phosphatase activity"/>
    <property type="evidence" value="ECO:0007669"/>
    <property type="project" value="TreeGrafter"/>
</dbReference>
<dbReference type="InterPro" id="IPR015797">
    <property type="entry name" value="NUDIX_hydrolase-like_dom_sf"/>
</dbReference>
<feature type="binding site" evidence="13">
    <location>
        <position position="64"/>
    </location>
    <ligand>
        <name>Mg(2+)</name>
        <dbReference type="ChEBI" id="CHEBI:18420"/>
    </ligand>
</feature>
<dbReference type="OrthoDB" id="9802365at2"/>
<dbReference type="InterPro" id="IPR047127">
    <property type="entry name" value="MutT-like"/>
</dbReference>
<dbReference type="NCBIfam" id="TIGR00586">
    <property type="entry name" value="mutt"/>
    <property type="match status" value="1"/>
</dbReference>
<dbReference type="PANTHER" id="PTHR47707">
    <property type="entry name" value="8-OXO-DGTP DIPHOSPHATASE"/>
    <property type="match status" value="1"/>
</dbReference>
<dbReference type="GO" id="GO:0046872">
    <property type="term" value="F:metal ion binding"/>
    <property type="evidence" value="ECO:0007669"/>
    <property type="project" value="UniProtKB-KW"/>
</dbReference>
<evidence type="ECO:0000256" key="1">
    <source>
        <dbReference type="ARBA" id="ARBA00001946"/>
    </source>
</evidence>
<comment type="cofactor">
    <cofactor evidence="1 13">
        <name>Mg(2+)</name>
        <dbReference type="ChEBI" id="CHEBI:18420"/>
    </cofactor>
</comment>
<keyword evidence="8 13" id="KW-0460">Magnesium</keyword>
<dbReference type="InterPro" id="IPR003561">
    <property type="entry name" value="Mutator_MutT"/>
</dbReference>
<evidence type="ECO:0000256" key="10">
    <source>
        <dbReference type="ARBA" id="ARBA00035861"/>
    </source>
</evidence>
<dbReference type="EMBL" id="AADV02000063">
    <property type="protein sequence ID" value="EAM49576.1"/>
    <property type="molecule type" value="Genomic_DNA"/>
</dbReference>
<gene>
    <name evidence="15" type="ORF">CwatDRAFT_2591</name>
</gene>
<evidence type="ECO:0000256" key="9">
    <source>
        <dbReference type="ARBA" id="ARBA00023204"/>
    </source>
</evidence>
<evidence type="ECO:0000313" key="15">
    <source>
        <dbReference type="EMBL" id="EAM49576.1"/>
    </source>
</evidence>
<evidence type="ECO:0000256" key="4">
    <source>
        <dbReference type="ARBA" id="ARBA00022705"/>
    </source>
</evidence>
<evidence type="ECO:0000256" key="11">
    <source>
        <dbReference type="ARBA" id="ARBA00038905"/>
    </source>
</evidence>
<protein>
    <recommendedName>
        <fullName evidence="11">8-oxo-dGTP diphosphatase</fullName>
        <ecNumber evidence="11">3.6.1.55</ecNumber>
    </recommendedName>
</protein>
<accession>Q4C087</accession>
<feature type="binding site" evidence="12">
    <location>
        <position position="30"/>
    </location>
    <ligand>
        <name>8-oxo-dGTP</name>
        <dbReference type="ChEBI" id="CHEBI:77896"/>
    </ligand>
</feature>
<reference evidence="15" key="2">
    <citation type="submission" date="2005-06" db="EMBL/GenBank/DDBJ databases">
        <title>Sequencing of the draft genome and assembly of Crocosphaera watsonii WH 8501.</title>
        <authorList>
            <consortium name="US DOE Joint Genome Institute (JGI-PGF)"/>
            <person name="Copeland A."/>
            <person name="Lucas S."/>
            <person name="Lapidus A."/>
            <person name="Barry K."/>
            <person name="Detter C."/>
            <person name="Glavina T."/>
            <person name="Hammon N."/>
            <person name="Israni S."/>
            <person name="Pitluck S."/>
            <person name="Richardson P."/>
        </authorList>
    </citation>
    <scope>NUCLEOTIDE SEQUENCE [LARGE SCALE GENOMIC DNA]</scope>
    <source>
        <strain evidence="15">WH 8501</strain>
    </source>
</reference>
<dbReference type="SUPFAM" id="SSF55811">
    <property type="entry name" value="Nudix"/>
    <property type="match status" value="1"/>
</dbReference>
<evidence type="ECO:0000256" key="12">
    <source>
        <dbReference type="PIRSR" id="PIRSR603561-1"/>
    </source>
</evidence>
<organism evidence="15 16">
    <name type="scientific">Crocosphaera watsonii WH 8501</name>
    <dbReference type="NCBI Taxonomy" id="165597"/>
    <lineage>
        <taxon>Bacteria</taxon>
        <taxon>Bacillati</taxon>
        <taxon>Cyanobacteriota</taxon>
        <taxon>Cyanophyceae</taxon>
        <taxon>Oscillatoriophycideae</taxon>
        <taxon>Chroococcales</taxon>
        <taxon>Aphanothecaceae</taxon>
        <taxon>Crocosphaera</taxon>
    </lineage>
</organism>
<feature type="binding site" evidence="13">
    <location>
        <position position="44"/>
    </location>
    <ligand>
        <name>Mg(2+)</name>
        <dbReference type="ChEBI" id="CHEBI:18420"/>
    </ligand>
</feature>
<dbReference type="GO" id="GO:0008413">
    <property type="term" value="F:8-oxo-7,8-dihydroguanosine triphosphate pyrophosphatase activity"/>
    <property type="evidence" value="ECO:0007669"/>
    <property type="project" value="InterPro"/>
</dbReference>
<dbReference type="KEGG" id="cwa:CwatDRAFT_2591"/>
<proteinExistence type="inferred from homology"/>
<dbReference type="PROSITE" id="PS51462">
    <property type="entry name" value="NUDIX"/>
    <property type="match status" value="1"/>
</dbReference>